<proteinExistence type="predicted"/>
<sequence>MGTRDYDKMEVAEELEEEGMEIAALAQTKENASDKTEELKKKLAFYSMFGLPLLSRDLRMFWEIREGNETSIRLESSWRDIVKGHESISRKNSHQQEAIWELLCTELSYMKKLRIITDLFICGLLNLHSSGFLNEVCVSSSTAKVG</sequence>
<dbReference type="OrthoDB" id="5585231at2759"/>
<reference evidence="3" key="1">
    <citation type="submission" date="2025-08" db="UniProtKB">
        <authorList>
            <consortium name="RefSeq"/>
        </authorList>
    </citation>
    <scope>IDENTIFICATION</scope>
</reference>
<dbReference type="PANTHER" id="PTHR47671">
    <property type="entry name" value="PLECKSTRIN DOMAIN-CONTAINING FAMILY G MEMBER 6"/>
    <property type="match status" value="1"/>
</dbReference>
<name>A0A6P7X306_9AMPH</name>
<dbReference type="SUPFAM" id="SSF48065">
    <property type="entry name" value="DBL homology domain (DH-domain)"/>
    <property type="match status" value="1"/>
</dbReference>
<protein>
    <submittedName>
        <fullName evidence="3">Pleckstrin homology domain-containing family G member 5-like</fullName>
    </submittedName>
</protein>
<keyword evidence="2" id="KW-1185">Reference proteome</keyword>
<dbReference type="Gene3D" id="1.20.900.10">
    <property type="entry name" value="Dbl homology (DH) domain"/>
    <property type="match status" value="1"/>
</dbReference>
<dbReference type="PANTHER" id="PTHR47671:SF1">
    <property type="entry name" value="PLECKSTRIN HOMOLOGY DOMAIN-CONTAINING FAMILY G MEMBER 6"/>
    <property type="match status" value="1"/>
</dbReference>
<dbReference type="GeneID" id="115458838"/>
<gene>
    <name evidence="3" type="primary">LOC115458838</name>
</gene>
<evidence type="ECO:0000313" key="3">
    <source>
        <dbReference type="RefSeq" id="XP_030044524.1"/>
    </source>
</evidence>
<organism evidence="2 3">
    <name type="scientific">Microcaecilia unicolor</name>
    <dbReference type="NCBI Taxonomy" id="1415580"/>
    <lineage>
        <taxon>Eukaryota</taxon>
        <taxon>Metazoa</taxon>
        <taxon>Chordata</taxon>
        <taxon>Craniata</taxon>
        <taxon>Vertebrata</taxon>
        <taxon>Euteleostomi</taxon>
        <taxon>Amphibia</taxon>
        <taxon>Gymnophiona</taxon>
        <taxon>Siphonopidae</taxon>
        <taxon>Microcaecilia</taxon>
    </lineage>
</organism>
<dbReference type="KEGG" id="muo:115458838"/>
<evidence type="ECO:0000256" key="1">
    <source>
        <dbReference type="SAM" id="Coils"/>
    </source>
</evidence>
<dbReference type="InterPro" id="IPR042918">
    <property type="entry name" value="PLEKHG6"/>
</dbReference>
<feature type="coiled-coil region" evidence="1">
    <location>
        <begin position="15"/>
        <end position="42"/>
    </location>
</feature>
<keyword evidence="1" id="KW-0175">Coiled coil</keyword>
<dbReference type="InParanoid" id="A0A6P7X306"/>
<dbReference type="Proteomes" id="UP000515156">
    <property type="component" value="Unplaced"/>
</dbReference>
<evidence type="ECO:0000313" key="2">
    <source>
        <dbReference type="Proteomes" id="UP000515156"/>
    </source>
</evidence>
<dbReference type="InterPro" id="IPR035899">
    <property type="entry name" value="DBL_dom_sf"/>
</dbReference>
<accession>A0A6P7X306</accession>
<dbReference type="AlphaFoldDB" id="A0A6P7X306"/>
<dbReference type="GO" id="GO:0005096">
    <property type="term" value="F:GTPase activator activity"/>
    <property type="evidence" value="ECO:0007669"/>
    <property type="project" value="InterPro"/>
</dbReference>
<dbReference type="RefSeq" id="XP_030044524.1">
    <property type="nucleotide sequence ID" value="XM_030188664.1"/>
</dbReference>